<keyword evidence="3" id="KW-1185">Reference proteome</keyword>
<accession>A0ABU1TVS5</accession>
<comment type="caution">
    <text evidence="2">The sequence shown here is derived from an EMBL/GenBank/DDBJ whole genome shotgun (WGS) entry which is preliminary data.</text>
</comment>
<dbReference type="EMBL" id="JAVDWA010000001">
    <property type="protein sequence ID" value="MDR7071305.1"/>
    <property type="molecule type" value="Genomic_DNA"/>
</dbReference>
<gene>
    <name evidence="2" type="ORF">J2X07_000280</name>
</gene>
<proteinExistence type="predicted"/>
<dbReference type="Proteomes" id="UP001258181">
    <property type="component" value="Unassembled WGS sequence"/>
</dbReference>
<evidence type="ECO:0000256" key="1">
    <source>
        <dbReference type="SAM" id="Phobius"/>
    </source>
</evidence>
<feature type="transmembrane region" description="Helical" evidence="1">
    <location>
        <begin position="54"/>
        <end position="74"/>
    </location>
</feature>
<reference evidence="2 3" key="1">
    <citation type="submission" date="2023-07" db="EMBL/GenBank/DDBJ databases">
        <title>Sorghum-associated microbial communities from plants grown in Nebraska, USA.</title>
        <authorList>
            <person name="Schachtman D."/>
        </authorList>
    </citation>
    <scope>NUCLEOTIDE SEQUENCE [LARGE SCALE GENOMIC DNA]</scope>
    <source>
        <strain evidence="2 3">BE211</strain>
    </source>
</reference>
<evidence type="ECO:0000313" key="2">
    <source>
        <dbReference type="EMBL" id="MDR7071305.1"/>
    </source>
</evidence>
<name>A0ABU1TVS5_9BACL</name>
<evidence type="ECO:0000313" key="3">
    <source>
        <dbReference type="Proteomes" id="UP001258181"/>
    </source>
</evidence>
<dbReference type="RefSeq" id="WP_310255808.1">
    <property type="nucleotide sequence ID" value="NZ_JAVDWA010000001.1"/>
</dbReference>
<organism evidence="2 3">
    <name type="scientific">Fictibacillus barbaricus</name>
    <dbReference type="NCBI Taxonomy" id="182136"/>
    <lineage>
        <taxon>Bacteria</taxon>
        <taxon>Bacillati</taxon>
        <taxon>Bacillota</taxon>
        <taxon>Bacilli</taxon>
        <taxon>Bacillales</taxon>
        <taxon>Fictibacillaceae</taxon>
        <taxon>Fictibacillus</taxon>
    </lineage>
</organism>
<sequence>MSYEMYHLCRRNIGRSVLITSTDGKKYHGVLKHVNEHKVYILPYRDGIYEDERFIFVPALVGLTLGAIAGFALAPRPYPYPVYPPPPPYPGYGPYPY</sequence>
<keyword evidence="1" id="KW-1133">Transmembrane helix</keyword>
<protein>
    <submittedName>
        <fullName evidence="2">Uncharacterized protein</fullName>
    </submittedName>
</protein>
<keyword evidence="1" id="KW-0472">Membrane</keyword>
<keyword evidence="1" id="KW-0812">Transmembrane</keyword>